<organism evidence="1 2">
    <name type="scientific">Nonomuraea antimicrobica</name>
    <dbReference type="NCBI Taxonomy" id="561173"/>
    <lineage>
        <taxon>Bacteria</taxon>
        <taxon>Bacillati</taxon>
        <taxon>Actinomycetota</taxon>
        <taxon>Actinomycetes</taxon>
        <taxon>Streptosporangiales</taxon>
        <taxon>Streptosporangiaceae</taxon>
        <taxon>Nonomuraea</taxon>
    </lineage>
</organism>
<name>A0ABP7BDW1_9ACTN</name>
<proteinExistence type="predicted"/>
<protein>
    <submittedName>
        <fullName evidence="1">Uncharacterized protein</fullName>
    </submittedName>
</protein>
<keyword evidence="2" id="KW-1185">Reference proteome</keyword>
<reference evidence="2" key="1">
    <citation type="journal article" date="2019" name="Int. J. Syst. Evol. Microbiol.">
        <title>The Global Catalogue of Microorganisms (GCM) 10K type strain sequencing project: providing services to taxonomists for standard genome sequencing and annotation.</title>
        <authorList>
            <consortium name="The Broad Institute Genomics Platform"/>
            <consortium name="The Broad Institute Genome Sequencing Center for Infectious Disease"/>
            <person name="Wu L."/>
            <person name="Ma J."/>
        </authorList>
    </citation>
    <scope>NUCLEOTIDE SEQUENCE [LARGE SCALE GENOMIC DNA]</scope>
    <source>
        <strain evidence="2">JCM 16904</strain>
    </source>
</reference>
<gene>
    <name evidence="1" type="ORF">GCM10022224_019190</name>
</gene>
<dbReference type="Proteomes" id="UP001500902">
    <property type="component" value="Unassembled WGS sequence"/>
</dbReference>
<evidence type="ECO:0000313" key="2">
    <source>
        <dbReference type="Proteomes" id="UP001500902"/>
    </source>
</evidence>
<dbReference type="EMBL" id="BAAAZP010000031">
    <property type="protein sequence ID" value="GAA3656214.1"/>
    <property type="molecule type" value="Genomic_DNA"/>
</dbReference>
<dbReference type="InterPro" id="IPR016169">
    <property type="entry name" value="FAD-bd_PCMH_sub2"/>
</dbReference>
<evidence type="ECO:0000313" key="1">
    <source>
        <dbReference type="EMBL" id="GAA3656214.1"/>
    </source>
</evidence>
<comment type="caution">
    <text evidence="1">The sequence shown here is derived from an EMBL/GenBank/DDBJ whole genome shotgun (WGS) entry which is preliminary data.</text>
</comment>
<dbReference type="Gene3D" id="3.30.465.10">
    <property type="match status" value="1"/>
</dbReference>
<accession>A0ABP7BDW1</accession>
<sequence length="214" mass="23114">MWTMAAEDEWILADRLAKGLRDQAMAVGVVYPIVLRSRITPLSRSAHHNPPARSAWLMTCGNLPAKHIRTESHEKPLNSALSTGLFVRMLVMPRSSPNVGAVGHTTGGGAGLLGRRFGFAADHVRRLHLAILRRLPVVTRRPTLLAGRPWRQSTTADAASSLPMVSRHWPFRSFSRAFSVAQATSVGRLAEPAGEVVVQVLLIVADPGDVAVGA</sequence>